<organism evidence="1 2">
    <name type="scientific">Pedobacter quisquiliarum</name>
    <dbReference type="NCBI Taxonomy" id="1834438"/>
    <lineage>
        <taxon>Bacteria</taxon>
        <taxon>Pseudomonadati</taxon>
        <taxon>Bacteroidota</taxon>
        <taxon>Sphingobacteriia</taxon>
        <taxon>Sphingobacteriales</taxon>
        <taxon>Sphingobacteriaceae</taxon>
        <taxon>Pedobacter</taxon>
    </lineage>
</organism>
<dbReference type="EMBL" id="BMIL01000006">
    <property type="protein sequence ID" value="GGC67636.1"/>
    <property type="molecule type" value="Genomic_DNA"/>
</dbReference>
<name>A0A916XF96_9SPHI</name>
<dbReference type="AlphaFoldDB" id="A0A916XF96"/>
<gene>
    <name evidence="1" type="ORF">GCM10011387_21310</name>
</gene>
<proteinExistence type="predicted"/>
<reference evidence="1" key="1">
    <citation type="journal article" date="2014" name="Int. J. Syst. Evol. Microbiol.">
        <title>Complete genome sequence of Corynebacterium casei LMG S-19264T (=DSM 44701T), isolated from a smear-ripened cheese.</title>
        <authorList>
            <consortium name="US DOE Joint Genome Institute (JGI-PGF)"/>
            <person name="Walter F."/>
            <person name="Albersmeier A."/>
            <person name="Kalinowski J."/>
            <person name="Ruckert C."/>
        </authorList>
    </citation>
    <scope>NUCLEOTIDE SEQUENCE</scope>
    <source>
        <strain evidence="1">CGMCC 1.15343</strain>
    </source>
</reference>
<evidence type="ECO:0000313" key="1">
    <source>
        <dbReference type="EMBL" id="GGC67636.1"/>
    </source>
</evidence>
<accession>A0A916XF96</accession>
<dbReference type="RefSeq" id="WP_188626881.1">
    <property type="nucleotide sequence ID" value="NZ_BMIL01000006.1"/>
</dbReference>
<comment type="caution">
    <text evidence="1">The sequence shown here is derived from an EMBL/GenBank/DDBJ whole genome shotgun (WGS) entry which is preliminary data.</text>
</comment>
<sequence>MKTDYIEIFQTIRAELQPYAALGFTNRTNSESEYDLWSEKNIKEDNVIERFFASIKIEEDHVCFRYSTITGDDQLQERITKLDDVSKMKIDDILSATYKTFKETEWV</sequence>
<protein>
    <submittedName>
        <fullName evidence="1">Uncharacterized protein</fullName>
    </submittedName>
</protein>
<dbReference type="Proteomes" id="UP000651668">
    <property type="component" value="Unassembled WGS sequence"/>
</dbReference>
<reference evidence="1" key="2">
    <citation type="submission" date="2020-09" db="EMBL/GenBank/DDBJ databases">
        <authorList>
            <person name="Sun Q."/>
            <person name="Zhou Y."/>
        </authorList>
    </citation>
    <scope>NUCLEOTIDE SEQUENCE</scope>
    <source>
        <strain evidence="1">CGMCC 1.15343</strain>
    </source>
</reference>
<evidence type="ECO:0000313" key="2">
    <source>
        <dbReference type="Proteomes" id="UP000651668"/>
    </source>
</evidence>
<keyword evidence="2" id="KW-1185">Reference proteome</keyword>